<keyword evidence="9" id="KW-1185">Reference proteome</keyword>
<protein>
    <submittedName>
        <fullName evidence="8">Transporter</fullName>
    </submittedName>
</protein>
<feature type="transmembrane region" description="Helical" evidence="6">
    <location>
        <begin position="149"/>
        <end position="168"/>
    </location>
</feature>
<dbReference type="EMBL" id="BMPZ01000002">
    <property type="protein sequence ID" value="GGI74864.1"/>
    <property type="molecule type" value="Genomic_DNA"/>
</dbReference>
<feature type="domain" description="EamA" evidence="7">
    <location>
        <begin position="145"/>
        <end position="277"/>
    </location>
</feature>
<reference evidence="8" key="1">
    <citation type="journal article" date="2014" name="Int. J. Syst. Evol. Microbiol.">
        <title>Complete genome sequence of Corynebacterium casei LMG S-19264T (=DSM 44701T), isolated from a smear-ripened cheese.</title>
        <authorList>
            <consortium name="US DOE Joint Genome Institute (JGI-PGF)"/>
            <person name="Walter F."/>
            <person name="Albersmeier A."/>
            <person name="Kalinowski J."/>
            <person name="Ruckert C."/>
        </authorList>
    </citation>
    <scope>NUCLEOTIDE SEQUENCE</scope>
    <source>
        <strain evidence="8">JCM 30804</strain>
    </source>
</reference>
<gene>
    <name evidence="8" type="ORF">GCM10009332_10410</name>
</gene>
<keyword evidence="2" id="KW-1003">Cell membrane</keyword>
<organism evidence="8 9">
    <name type="scientific">Shewanella gelidii</name>
    <dbReference type="NCBI Taxonomy" id="1642821"/>
    <lineage>
        <taxon>Bacteria</taxon>
        <taxon>Pseudomonadati</taxon>
        <taxon>Pseudomonadota</taxon>
        <taxon>Gammaproteobacteria</taxon>
        <taxon>Alteromonadales</taxon>
        <taxon>Shewanellaceae</taxon>
        <taxon>Shewanella</taxon>
    </lineage>
</organism>
<feature type="transmembrane region" description="Helical" evidence="6">
    <location>
        <begin position="70"/>
        <end position="89"/>
    </location>
</feature>
<dbReference type="Pfam" id="PF00892">
    <property type="entry name" value="EamA"/>
    <property type="match status" value="2"/>
</dbReference>
<accession>A0A917JN89</accession>
<evidence type="ECO:0000256" key="2">
    <source>
        <dbReference type="ARBA" id="ARBA00022475"/>
    </source>
</evidence>
<dbReference type="GO" id="GO:0005886">
    <property type="term" value="C:plasma membrane"/>
    <property type="evidence" value="ECO:0007669"/>
    <property type="project" value="UniProtKB-SubCell"/>
</dbReference>
<feature type="domain" description="EamA" evidence="7">
    <location>
        <begin position="4"/>
        <end position="136"/>
    </location>
</feature>
<sequence>MHANLLLLFASAIWGFGFVAQRLGMEHLEPFAFNGIRFLIGALSLLPLIWWQHQRKLLRWQPMATAKGGLLVGSLLFIAASFQQVGLLYTTAANAGFITGLYIVLVPILGLALKHSTGTNTWVGCVIAAIGLFLLSVQDDFTVGLGDSLQLVGALFWAMHILAVDHFAKRSAPILLALLQFIVCGGMSLLVSWAIEATTLIQVQLAWKSLAYAGLISVGVAYTLQVVAQKRAHPAHAAIILSLEAVFAAIGGILLLGESLSLKALLGCALMLLGMLVSQLSWRYVVTARILQKLFPQR</sequence>
<dbReference type="InterPro" id="IPR051258">
    <property type="entry name" value="Diverse_Substrate_Transporter"/>
</dbReference>
<feature type="transmembrane region" description="Helical" evidence="6">
    <location>
        <begin position="210"/>
        <end position="228"/>
    </location>
</feature>
<reference evidence="8" key="2">
    <citation type="submission" date="2020-09" db="EMBL/GenBank/DDBJ databases">
        <authorList>
            <person name="Sun Q."/>
            <person name="Ohkuma M."/>
        </authorList>
    </citation>
    <scope>NUCLEOTIDE SEQUENCE</scope>
    <source>
        <strain evidence="8">JCM 30804</strain>
    </source>
</reference>
<feature type="transmembrane region" description="Helical" evidence="6">
    <location>
        <begin position="95"/>
        <end position="113"/>
    </location>
</feature>
<evidence type="ECO:0000256" key="3">
    <source>
        <dbReference type="ARBA" id="ARBA00022692"/>
    </source>
</evidence>
<dbReference type="InterPro" id="IPR000620">
    <property type="entry name" value="EamA_dom"/>
</dbReference>
<comment type="subcellular location">
    <subcellularLocation>
        <location evidence="1">Cell membrane</location>
        <topology evidence="1">Multi-pass membrane protein</topology>
    </subcellularLocation>
</comment>
<evidence type="ECO:0000256" key="5">
    <source>
        <dbReference type="ARBA" id="ARBA00023136"/>
    </source>
</evidence>
<dbReference type="PANTHER" id="PTHR42920">
    <property type="entry name" value="OS03G0707200 PROTEIN-RELATED"/>
    <property type="match status" value="1"/>
</dbReference>
<name>A0A917JN89_9GAMM</name>
<evidence type="ECO:0000256" key="1">
    <source>
        <dbReference type="ARBA" id="ARBA00004651"/>
    </source>
</evidence>
<evidence type="ECO:0000256" key="6">
    <source>
        <dbReference type="SAM" id="Phobius"/>
    </source>
</evidence>
<feature type="transmembrane region" description="Helical" evidence="6">
    <location>
        <begin position="30"/>
        <end position="50"/>
    </location>
</feature>
<feature type="transmembrane region" description="Helical" evidence="6">
    <location>
        <begin position="262"/>
        <end position="285"/>
    </location>
</feature>
<feature type="transmembrane region" description="Helical" evidence="6">
    <location>
        <begin position="235"/>
        <end position="256"/>
    </location>
</feature>
<dbReference type="AlphaFoldDB" id="A0A917JN89"/>
<evidence type="ECO:0000259" key="7">
    <source>
        <dbReference type="Pfam" id="PF00892"/>
    </source>
</evidence>
<keyword evidence="4 6" id="KW-1133">Transmembrane helix</keyword>
<dbReference type="RefSeq" id="WP_188918576.1">
    <property type="nucleotide sequence ID" value="NZ_BMPZ01000002.1"/>
</dbReference>
<feature type="transmembrane region" description="Helical" evidence="6">
    <location>
        <begin position="175"/>
        <end position="195"/>
    </location>
</feature>
<feature type="transmembrane region" description="Helical" evidence="6">
    <location>
        <begin position="120"/>
        <end position="137"/>
    </location>
</feature>
<evidence type="ECO:0000256" key="4">
    <source>
        <dbReference type="ARBA" id="ARBA00022989"/>
    </source>
</evidence>
<proteinExistence type="predicted"/>
<dbReference type="SUPFAM" id="SSF103481">
    <property type="entry name" value="Multidrug resistance efflux transporter EmrE"/>
    <property type="match status" value="2"/>
</dbReference>
<comment type="caution">
    <text evidence="8">The sequence shown here is derived from an EMBL/GenBank/DDBJ whole genome shotgun (WGS) entry which is preliminary data.</text>
</comment>
<keyword evidence="3 6" id="KW-0812">Transmembrane</keyword>
<dbReference type="PANTHER" id="PTHR42920:SF5">
    <property type="entry name" value="EAMA DOMAIN-CONTAINING PROTEIN"/>
    <property type="match status" value="1"/>
</dbReference>
<dbReference type="Proteomes" id="UP000613743">
    <property type="component" value="Unassembled WGS sequence"/>
</dbReference>
<keyword evidence="5 6" id="KW-0472">Membrane</keyword>
<dbReference type="InterPro" id="IPR037185">
    <property type="entry name" value="EmrE-like"/>
</dbReference>
<evidence type="ECO:0000313" key="8">
    <source>
        <dbReference type="EMBL" id="GGI74864.1"/>
    </source>
</evidence>
<evidence type="ECO:0000313" key="9">
    <source>
        <dbReference type="Proteomes" id="UP000613743"/>
    </source>
</evidence>